<evidence type="ECO:0000256" key="1">
    <source>
        <dbReference type="SAM" id="MobiDB-lite"/>
    </source>
</evidence>
<dbReference type="EMBL" id="JACHXO010000004">
    <property type="protein sequence ID" value="MBB3195401.1"/>
    <property type="molecule type" value="Genomic_DNA"/>
</dbReference>
<gene>
    <name evidence="2" type="ORF">FHS28_002804</name>
</gene>
<evidence type="ECO:0000313" key="2">
    <source>
        <dbReference type="EMBL" id="MBB3195401.1"/>
    </source>
</evidence>
<proteinExistence type="predicted"/>
<keyword evidence="3" id="KW-1185">Reference proteome</keyword>
<reference evidence="2 3" key="1">
    <citation type="submission" date="2020-08" db="EMBL/GenBank/DDBJ databases">
        <title>Genomic Encyclopedia of Type Strains, Phase III (KMG-III): the genomes of soil and plant-associated and newly described type strains.</title>
        <authorList>
            <person name="Whitman W."/>
        </authorList>
    </citation>
    <scope>NUCLEOTIDE SEQUENCE [LARGE SCALE GENOMIC DNA]</scope>
    <source>
        <strain evidence="2 3">CECT 7247</strain>
    </source>
</reference>
<sequence>MEPDGGLGRRRNNADEANEANEANEAVGQGGSCASGQRQALTARELAISPRVKSS</sequence>
<accession>A0ABR6GTI3</accession>
<evidence type="ECO:0000313" key="3">
    <source>
        <dbReference type="Proteomes" id="UP000574369"/>
    </source>
</evidence>
<dbReference type="Proteomes" id="UP000574369">
    <property type="component" value="Unassembled WGS sequence"/>
</dbReference>
<name>A0ABR6GTI3_9BURK</name>
<comment type="caution">
    <text evidence="2">The sequence shown here is derived from an EMBL/GenBank/DDBJ whole genome shotgun (WGS) entry which is preliminary data.</text>
</comment>
<feature type="region of interest" description="Disordered" evidence="1">
    <location>
        <begin position="1"/>
        <end position="55"/>
    </location>
</feature>
<protein>
    <submittedName>
        <fullName evidence="2">Uncharacterized protein</fullName>
    </submittedName>
</protein>
<organism evidence="2 3">
    <name type="scientific">Roseateles terrae</name>
    <dbReference type="NCBI Taxonomy" id="431060"/>
    <lineage>
        <taxon>Bacteria</taxon>
        <taxon>Pseudomonadati</taxon>
        <taxon>Pseudomonadota</taxon>
        <taxon>Betaproteobacteria</taxon>
        <taxon>Burkholderiales</taxon>
        <taxon>Sphaerotilaceae</taxon>
        <taxon>Roseateles</taxon>
    </lineage>
</organism>